<dbReference type="KEGG" id="nfn:NFRAN_2271"/>
<dbReference type="AlphaFoldDB" id="A0A484IA16"/>
<gene>
    <name evidence="2" type="ORF">NFRAN_2271</name>
</gene>
<organism evidence="2 3">
    <name type="scientific">Candidatus Nitrosocosmicus franklandianus</name>
    <dbReference type="NCBI Taxonomy" id="1798806"/>
    <lineage>
        <taxon>Archaea</taxon>
        <taxon>Nitrososphaerota</taxon>
        <taxon>Nitrososphaeria</taxon>
        <taxon>Nitrososphaerales</taxon>
        <taxon>Nitrososphaeraceae</taxon>
        <taxon>Candidatus Nitrosocosmicus</taxon>
    </lineage>
</organism>
<feature type="domain" description="SCP" evidence="1">
    <location>
        <begin position="56"/>
        <end position="205"/>
    </location>
</feature>
<accession>A0A484IA16</accession>
<name>A0A484IA16_9ARCH</name>
<evidence type="ECO:0000313" key="2">
    <source>
        <dbReference type="EMBL" id="VFJ14593.1"/>
    </source>
</evidence>
<dbReference type="Pfam" id="PF00188">
    <property type="entry name" value="CAP"/>
    <property type="match status" value="1"/>
</dbReference>
<dbReference type="InterPro" id="IPR014044">
    <property type="entry name" value="CAP_dom"/>
</dbReference>
<reference evidence="2 3" key="1">
    <citation type="submission" date="2019-02" db="EMBL/GenBank/DDBJ databases">
        <authorList>
            <person name="Lehtovirta-Morley E L."/>
        </authorList>
    </citation>
    <scope>NUCLEOTIDE SEQUENCE [LARGE SCALE GENOMIC DNA]</scope>
    <source>
        <strain evidence="2">NFRAN1</strain>
    </source>
</reference>
<evidence type="ECO:0000313" key="3">
    <source>
        <dbReference type="Proteomes" id="UP000294299"/>
    </source>
</evidence>
<dbReference type="EMBL" id="LR216287">
    <property type="protein sequence ID" value="VFJ14593.1"/>
    <property type="molecule type" value="Genomic_DNA"/>
</dbReference>
<dbReference type="Proteomes" id="UP000294299">
    <property type="component" value="Chromosome NFRAN"/>
</dbReference>
<evidence type="ECO:0000259" key="1">
    <source>
        <dbReference type="Pfam" id="PF00188"/>
    </source>
</evidence>
<proteinExistence type="predicted"/>
<keyword evidence="3" id="KW-1185">Reference proteome</keyword>
<dbReference type="CDD" id="cd05379">
    <property type="entry name" value="CAP_bacterial"/>
    <property type="match status" value="1"/>
</dbReference>
<dbReference type="InterPro" id="IPR035940">
    <property type="entry name" value="CAP_sf"/>
</dbReference>
<sequence length="360" mass="42102">MLVMNKYQPLLLVGLFLIVVLTFNSIILTFAWKSLLKLSDYRYDSKKLEDLRYFALSKINDDRKKYNLPPLILSNNTAAQIHANEILRTKSLSHLTLDGYKPYMLYSFYNGTGYVQQNVGQISYVLANNSQGYYTVSDQCYDETKFYCPVIDQYDAISNLEHSMMYNDKLCCNDGHRNNILNKYHTHVSIGIAYNDYYFVMVQNFENHYLGPNFKIMKEDDDIKLEARISDPDKFDFVINHVSFFLDEFPTKLHYEKNRDKNSYDFGDLKLMVSKPLPSDLEYIQEKEGDTYKIIEAKKWELKEGDINLEFQIPETLDVKDKILTMVVYAQTVDTEGDISDEISNDYVPLTSYTFFNSQS</sequence>
<dbReference type="Gene3D" id="3.40.33.10">
    <property type="entry name" value="CAP"/>
    <property type="match status" value="1"/>
</dbReference>
<dbReference type="SUPFAM" id="SSF55797">
    <property type="entry name" value="PR-1-like"/>
    <property type="match status" value="1"/>
</dbReference>
<protein>
    <recommendedName>
        <fullName evidence="1">SCP domain-containing protein</fullName>
    </recommendedName>
</protein>